<feature type="region of interest" description="Disordered" evidence="1">
    <location>
        <begin position="1"/>
        <end position="79"/>
    </location>
</feature>
<dbReference type="RefSeq" id="XP_029738711.1">
    <property type="nucleotide sequence ID" value="XM_029884961.1"/>
</dbReference>
<evidence type="ECO:0000256" key="1">
    <source>
        <dbReference type="SAM" id="MobiDB-lite"/>
    </source>
</evidence>
<dbReference type="Proteomes" id="UP000306050">
    <property type="component" value="Chromosome SGRAM_3"/>
</dbReference>
<sequence>MGLFTSSSSASRRPASAAPLKRRSLGRSRESLSNSIASANNSQAGCSSVPLSNGGVGAAEQSLRNTDPQGKSALSDQSIPQLQTQPLPATTSKLHAFPLTAQSKIHSDDEDEHTELADLQSDNTFLYDRQLPLDSALGTGIGNAPEPNFLERISAYVAEHYLDCFGITHHKELVRHDNRLVPFIAKAPRFLSIHSLRRKELERDYTEVTDTVDTCPREQLCLGRCLLGFSCPIQDLSLHSSVL</sequence>
<reference evidence="2 3" key="1">
    <citation type="submission" date="2019-05" db="EMBL/GenBank/DDBJ databases">
        <title>Sporisorium graminicola CBS 10092 draft sequencing and annotation.</title>
        <authorList>
            <person name="Solano-Gonzalez S."/>
            <person name="Caddick M.X."/>
            <person name="Darby A."/>
        </authorList>
    </citation>
    <scope>NUCLEOTIDE SEQUENCE [LARGE SCALE GENOMIC DNA]</scope>
    <source>
        <strain evidence="2 3">CBS 10092</strain>
    </source>
</reference>
<dbReference type="KEGG" id="sgra:EX895_004366"/>
<evidence type="ECO:0000313" key="3">
    <source>
        <dbReference type="Proteomes" id="UP000306050"/>
    </source>
</evidence>
<gene>
    <name evidence="2" type="ORF">EX895_004366</name>
</gene>
<feature type="compositionally biased region" description="Polar residues" evidence="1">
    <location>
        <begin position="62"/>
        <end position="79"/>
    </location>
</feature>
<accession>A0A4U7KRS1</accession>
<dbReference type="AlphaFoldDB" id="A0A4U7KRS1"/>
<evidence type="ECO:0000313" key="2">
    <source>
        <dbReference type="EMBL" id="TKY86726.1"/>
    </source>
</evidence>
<keyword evidence="3" id="KW-1185">Reference proteome</keyword>
<comment type="caution">
    <text evidence="2">The sequence shown here is derived from an EMBL/GenBank/DDBJ whole genome shotgun (WGS) entry which is preliminary data.</text>
</comment>
<name>A0A4U7KRS1_9BASI</name>
<feature type="compositionally biased region" description="Low complexity" evidence="1">
    <location>
        <begin position="1"/>
        <end position="19"/>
    </location>
</feature>
<feature type="compositionally biased region" description="Low complexity" evidence="1">
    <location>
        <begin position="31"/>
        <end position="44"/>
    </location>
</feature>
<protein>
    <submittedName>
        <fullName evidence="2">Uncharacterized protein</fullName>
    </submittedName>
</protein>
<proteinExistence type="predicted"/>
<dbReference type="GeneID" id="40727261"/>
<organism evidence="2 3">
    <name type="scientific">Sporisorium graminicola</name>
    <dbReference type="NCBI Taxonomy" id="280036"/>
    <lineage>
        <taxon>Eukaryota</taxon>
        <taxon>Fungi</taxon>
        <taxon>Dikarya</taxon>
        <taxon>Basidiomycota</taxon>
        <taxon>Ustilaginomycotina</taxon>
        <taxon>Ustilaginomycetes</taxon>
        <taxon>Ustilaginales</taxon>
        <taxon>Ustilaginaceae</taxon>
        <taxon>Sporisorium</taxon>
    </lineage>
</organism>
<dbReference type="EMBL" id="SRRM01000016">
    <property type="protein sequence ID" value="TKY86726.1"/>
    <property type="molecule type" value="Genomic_DNA"/>
</dbReference>
<dbReference type="OrthoDB" id="429967at2759"/>